<dbReference type="eggNOG" id="COG4372">
    <property type="taxonomic scope" value="Bacteria"/>
</dbReference>
<proteinExistence type="predicted"/>
<evidence type="ECO:0000313" key="2">
    <source>
        <dbReference type="EMBL" id="EKY02546.1"/>
    </source>
</evidence>
<dbReference type="STRING" id="1127696.HMPREF9134_00402"/>
<evidence type="ECO:0000256" key="1">
    <source>
        <dbReference type="SAM" id="Coils"/>
    </source>
</evidence>
<dbReference type="HOGENOM" id="CLU_959239_0_0_10"/>
<name>L1NGU0_9PORP</name>
<dbReference type="PATRIC" id="fig|1127696.3.peg.347"/>
<reference evidence="2 3" key="1">
    <citation type="submission" date="2012-05" db="EMBL/GenBank/DDBJ databases">
        <authorList>
            <person name="Weinstock G."/>
            <person name="Sodergren E."/>
            <person name="Lobos E.A."/>
            <person name="Fulton L."/>
            <person name="Fulton R."/>
            <person name="Courtney L."/>
            <person name="Fronick C."/>
            <person name="O'Laughlin M."/>
            <person name="Godfrey J."/>
            <person name="Wilson R.M."/>
            <person name="Miner T."/>
            <person name="Farmer C."/>
            <person name="Delehaunty K."/>
            <person name="Cordes M."/>
            <person name="Minx P."/>
            <person name="Tomlinson C."/>
            <person name="Chen J."/>
            <person name="Wollam A."/>
            <person name="Pepin K.H."/>
            <person name="Bhonagiri V."/>
            <person name="Zhang X."/>
            <person name="Suruliraj S."/>
            <person name="Warren W."/>
            <person name="Mitreva M."/>
            <person name="Mardis E.R."/>
            <person name="Wilson R.K."/>
        </authorList>
    </citation>
    <scope>NUCLEOTIDE SEQUENCE [LARGE SCALE GENOMIC DNA]</scope>
    <source>
        <strain evidence="2 3">F0037</strain>
    </source>
</reference>
<accession>L1NGU0</accession>
<keyword evidence="1" id="KW-0175">Coiled coil</keyword>
<protein>
    <submittedName>
        <fullName evidence="2">Uncharacterized protein</fullName>
    </submittedName>
</protein>
<gene>
    <name evidence="2" type="ORF">HMPREF9134_00402</name>
</gene>
<evidence type="ECO:0000313" key="3">
    <source>
        <dbReference type="Proteomes" id="UP000010408"/>
    </source>
</evidence>
<comment type="caution">
    <text evidence="2">The sequence shown here is derived from an EMBL/GenBank/DDBJ whole genome shotgun (WGS) entry which is preliminary data.</text>
</comment>
<dbReference type="Proteomes" id="UP000010408">
    <property type="component" value="Unassembled WGS sequence"/>
</dbReference>
<sequence>MEQLIESIMTKRLILGGALLLALASCGKNSSDYKELKAQYDSLAVVNQNYEAELHETDSLVASVLTNFQEITSVEGMINVNPMNGDIKRTEQERIKDNMLLINDKLRASSEAIDQLTKKLEAGGKENKRLGHTIAILRKELEAQKERVLALTEELERKNIAIGALDSMLNQRNSDVDRLAGATAQQAQALAAQDKELNTVRYCIGTSSDLKEMNLIKGGRVVTENANLSYFTKIDLRDLSQLPLLSRKAKLLTVHPASSYELVPGADKQLVLYIKNAQAFWSNSKILIVEVD</sequence>
<dbReference type="EMBL" id="AMEQ01000013">
    <property type="protein sequence ID" value="EKY02546.1"/>
    <property type="molecule type" value="Genomic_DNA"/>
</dbReference>
<feature type="coiled-coil region" evidence="1">
    <location>
        <begin position="127"/>
        <end position="161"/>
    </location>
</feature>
<dbReference type="AlphaFoldDB" id="L1NGU0"/>
<organism evidence="2 3">
    <name type="scientific">Porphyromonas catoniae F0037</name>
    <dbReference type="NCBI Taxonomy" id="1127696"/>
    <lineage>
        <taxon>Bacteria</taxon>
        <taxon>Pseudomonadati</taxon>
        <taxon>Bacteroidota</taxon>
        <taxon>Bacteroidia</taxon>
        <taxon>Bacteroidales</taxon>
        <taxon>Porphyromonadaceae</taxon>
        <taxon>Porphyromonas</taxon>
    </lineage>
</organism>